<sequence>MVVIPAQGFHLDTSFGLGFLYVLLACFNKLQVLPKNAVNPKGQGNQKNRISSLQLARTNLKRSGFVFITDDLILKKD</sequence>
<reference evidence="1 2" key="1">
    <citation type="submission" date="2018-10" db="EMBL/GenBank/DDBJ databases">
        <title>Genomic Encyclopedia of Archaeal and Bacterial Type Strains, Phase II (KMG-II): from individual species to whole genera.</title>
        <authorList>
            <person name="Goeker M."/>
        </authorList>
    </citation>
    <scope>NUCLEOTIDE SEQUENCE [LARGE SCALE GENOMIC DNA]</scope>
    <source>
        <strain evidence="1 2">DSM 19624</strain>
    </source>
</reference>
<accession>A0A497XLA6</accession>
<dbReference type="EMBL" id="RCCK01000016">
    <property type="protein sequence ID" value="RLJ69522.1"/>
    <property type="molecule type" value="Genomic_DNA"/>
</dbReference>
<name>A0A497XLA6_9SPHI</name>
<protein>
    <submittedName>
        <fullName evidence="1">Uncharacterized protein</fullName>
    </submittedName>
</protein>
<evidence type="ECO:0000313" key="1">
    <source>
        <dbReference type="EMBL" id="RLJ69522.1"/>
    </source>
</evidence>
<comment type="caution">
    <text evidence="1">The sequence shown here is derived from an EMBL/GenBank/DDBJ whole genome shotgun (WGS) entry which is preliminary data.</text>
</comment>
<organism evidence="1 2">
    <name type="scientific">Pedobacter alluvionis</name>
    <dbReference type="NCBI Taxonomy" id="475253"/>
    <lineage>
        <taxon>Bacteria</taxon>
        <taxon>Pseudomonadati</taxon>
        <taxon>Bacteroidota</taxon>
        <taxon>Sphingobacteriia</taxon>
        <taxon>Sphingobacteriales</taxon>
        <taxon>Sphingobacteriaceae</taxon>
        <taxon>Pedobacter</taxon>
    </lineage>
</organism>
<gene>
    <name evidence="1" type="ORF">BCL90_5117</name>
</gene>
<dbReference type="Proteomes" id="UP000273898">
    <property type="component" value="Unassembled WGS sequence"/>
</dbReference>
<evidence type="ECO:0000313" key="2">
    <source>
        <dbReference type="Proteomes" id="UP000273898"/>
    </source>
</evidence>
<dbReference type="AlphaFoldDB" id="A0A497XLA6"/>
<proteinExistence type="predicted"/>